<dbReference type="InterPro" id="IPR029044">
    <property type="entry name" value="Nucleotide-diphossugar_trans"/>
</dbReference>
<reference evidence="1" key="1">
    <citation type="submission" date="2024-06" db="EMBL/GenBank/DDBJ databases">
        <title>Evidence of context-dependent and transient costs of resisting viral infection in isolates of the marine microalga Micromonas sp. (class Mamiellophyceae).</title>
        <authorList>
            <person name="Bedi de Silva A."/>
            <person name="Schvarcz C.R."/>
            <person name="Steward G.R."/>
            <person name="Edwards K.F."/>
        </authorList>
    </citation>
    <scope>NUCLEOTIDE SEQUENCE</scope>
    <source>
        <strain evidence="1">McV-KB2</strain>
    </source>
</reference>
<dbReference type="EMBL" id="PP911589">
    <property type="protein sequence ID" value="XCA47370.1"/>
    <property type="molecule type" value="Genomic_DNA"/>
</dbReference>
<proteinExistence type="predicted"/>
<evidence type="ECO:0008006" key="2">
    <source>
        <dbReference type="Google" id="ProtNLM"/>
    </source>
</evidence>
<dbReference type="Gene3D" id="3.90.550.40">
    <property type="match status" value="1"/>
</dbReference>
<protein>
    <recommendedName>
        <fullName evidence="2">Glycosyltransferase</fullName>
    </recommendedName>
</protein>
<dbReference type="SUPFAM" id="SSF53448">
    <property type="entry name" value="Nucleotide-diphospho-sugar transferases"/>
    <property type="match status" value="1"/>
</dbReference>
<evidence type="ECO:0000313" key="1">
    <source>
        <dbReference type="EMBL" id="XCA47370.1"/>
    </source>
</evidence>
<organism evidence="1">
    <name type="scientific">Micromonas commoda virus</name>
    <dbReference type="NCBI Taxonomy" id="3057169"/>
    <lineage>
        <taxon>Viruses</taxon>
        <taxon>Varidnaviria</taxon>
        <taxon>Bamfordvirae</taxon>
        <taxon>Nucleocytoviricota</taxon>
        <taxon>Megaviricetes</taxon>
        <taxon>Algavirales</taxon>
        <taxon>Phycodnaviridae</taxon>
    </lineage>
</organism>
<sequence length="226" mass="25807">MDSPKKTVIIALPGKEFSNTFLMQWSDSLLKLTQVGYKIALTSDYSAYIPFTRMMTLGLDTMRGNDQKPFDGKIEYDVWVTIDSDIIFTPKQLIELIEDTDKYPVVSGVYRMANSKSIAAVKEWDMAHFIKNGTYEFIDPETLDKDIKHQDVAYAGMGFMACTRHVLEKIKYPYFNYPTEEVEIDGKTVSQIFSEDVSFCKRVTDAGFKIAINTDLMVGHEKKVII</sequence>
<name>A0AAU7YPA5_9PHYC</name>
<accession>A0AAU7YPA5</accession>